<dbReference type="Proteomes" id="UP000077748">
    <property type="component" value="Chromosome"/>
</dbReference>
<name>A0A1A9KF09_9PSED</name>
<dbReference type="Gene3D" id="3.40.50.1820">
    <property type="entry name" value="alpha/beta hydrolase"/>
    <property type="match status" value="1"/>
</dbReference>
<protein>
    <submittedName>
        <fullName evidence="2">Alpha/beta hydrolase</fullName>
    </submittedName>
</protein>
<dbReference type="RefSeq" id="WP_009619236.1">
    <property type="nucleotide sequence ID" value="NZ_CALEBV010000045.1"/>
</dbReference>
<evidence type="ECO:0000313" key="3">
    <source>
        <dbReference type="Proteomes" id="UP000077748"/>
    </source>
</evidence>
<dbReference type="Pfam" id="PF12146">
    <property type="entry name" value="Hydrolase_4"/>
    <property type="match status" value="1"/>
</dbReference>
<evidence type="ECO:0000259" key="1">
    <source>
        <dbReference type="Pfam" id="PF12146"/>
    </source>
</evidence>
<feature type="domain" description="Serine aminopeptidase S33" evidence="1">
    <location>
        <begin position="31"/>
        <end position="117"/>
    </location>
</feature>
<dbReference type="EMBL" id="CP015878">
    <property type="protein sequence ID" value="ANI16021.1"/>
    <property type="molecule type" value="Genomic_DNA"/>
</dbReference>
<evidence type="ECO:0000313" key="2">
    <source>
        <dbReference type="EMBL" id="ANI16021.1"/>
    </source>
</evidence>
<dbReference type="PIRSF" id="PIRSF037442">
    <property type="entry name" value="UCP037442_abhydr"/>
    <property type="match status" value="1"/>
</dbReference>
<gene>
    <name evidence="2" type="ORF">A9C11_19470</name>
</gene>
<keyword evidence="2" id="KW-0378">Hydrolase</keyword>
<dbReference type="AlphaFoldDB" id="A0A1A9KF09"/>
<accession>A0A1A9KF09</accession>
<organism evidence="2 3">
    <name type="scientific">Pseudomonas citronellolis</name>
    <dbReference type="NCBI Taxonomy" id="53408"/>
    <lineage>
        <taxon>Bacteria</taxon>
        <taxon>Pseudomonadati</taxon>
        <taxon>Pseudomonadota</taxon>
        <taxon>Gammaproteobacteria</taxon>
        <taxon>Pseudomonadales</taxon>
        <taxon>Pseudomonadaceae</taxon>
        <taxon>Pseudomonas</taxon>
    </lineage>
</organism>
<sequence>MTTPQPREIDNGHGQRLASHWYRPPGEMLGAALIVPAMGVEQRFYGAFANWLAERGYLVVTFDYQGMGQSRSGPLREVKANVVDWGRHDCSAVLAAVAEAAQDKPLYWIGHSLGGQILPFVDGRGRITRAFSIASGSGYWRDNTAGLRGRAWLLWHFIAPTVTPLLGYFPGRRLGIVGDLPRGVIEQWRRWCLHPQYALGEGEQMRIRYSAVHTPIVSLSFTDDEMMSQRSTEALLGFYRSAPKVSRRIAPEQLGVKRIGHFGFFREQFADTLWEGYLLPELG</sequence>
<dbReference type="InterPro" id="IPR022742">
    <property type="entry name" value="Hydrolase_4"/>
</dbReference>
<reference evidence="2 3" key="1">
    <citation type="submission" date="2016-05" db="EMBL/GenBank/DDBJ databases">
        <title>Genome Sequence of Pseudomonas citronellolis Strain SJTE-3, an Estrogens and Persistent Organic Pollutants degradation strain.</title>
        <authorList>
            <person name="Liang R."/>
        </authorList>
    </citation>
    <scope>NUCLEOTIDE SEQUENCE [LARGE SCALE GENOMIC DNA]</scope>
    <source>
        <strain evidence="2 3">SJTE-3</strain>
    </source>
</reference>
<dbReference type="GO" id="GO:0016787">
    <property type="term" value="F:hydrolase activity"/>
    <property type="evidence" value="ECO:0007669"/>
    <property type="project" value="UniProtKB-KW"/>
</dbReference>
<dbReference type="InterPro" id="IPR017208">
    <property type="entry name" value="UCP037442_abhydr"/>
</dbReference>
<proteinExistence type="predicted"/>
<dbReference type="InterPro" id="IPR029058">
    <property type="entry name" value="AB_hydrolase_fold"/>
</dbReference>
<dbReference type="SUPFAM" id="SSF53474">
    <property type="entry name" value="alpha/beta-Hydrolases"/>
    <property type="match status" value="1"/>
</dbReference>